<gene>
    <name evidence="2" type="ORF">CROQUDRAFT_675011</name>
</gene>
<dbReference type="EMBL" id="MU167544">
    <property type="protein sequence ID" value="KAG0139658.1"/>
    <property type="molecule type" value="Genomic_DNA"/>
</dbReference>
<evidence type="ECO:0000313" key="2">
    <source>
        <dbReference type="EMBL" id="KAG0139658.1"/>
    </source>
</evidence>
<feature type="compositionally biased region" description="Basic residues" evidence="1">
    <location>
        <begin position="1"/>
        <end position="13"/>
    </location>
</feature>
<proteinExistence type="predicted"/>
<feature type="compositionally biased region" description="Acidic residues" evidence="1">
    <location>
        <begin position="65"/>
        <end position="75"/>
    </location>
</feature>
<reference evidence="2" key="1">
    <citation type="submission" date="2013-11" db="EMBL/GenBank/DDBJ databases">
        <title>Genome sequence of the fusiform rust pathogen reveals effectors for host alternation and coevolution with pine.</title>
        <authorList>
            <consortium name="DOE Joint Genome Institute"/>
            <person name="Smith K."/>
            <person name="Pendleton A."/>
            <person name="Kubisiak T."/>
            <person name="Anderson C."/>
            <person name="Salamov A."/>
            <person name="Aerts A."/>
            <person name="Riley R."/>
            <person name="Clum A."/>
            <person name="Lindquist E."/>
            <person name="Ence D."/>
            <person name="Campbell M."/>
            <person name="Kronenberg Z."/>
            <person name="Feau N."/>
            <person name="Dhillon B."/>
            <person name="Hamelin R."/>
            <person name="Burleigh J."/>
            <person name="Smith J."/>
            <person name="Yandell M."/>
            <person name="Nelson C."/>
            <person name="Grigoriev I."/>
            <person name="Davis J."/>
        </authorList>
    </citation>
    <scope>NUCLEOTIDE SEQUENCE</scope>
    <source>
        <strain evidence="2">G11</strain>
    </source>
</reference>
<dbReference type="Proteomes" id="UP000886653">
    <property type="component" value="Unassembled WGS sequence"/>
</dbReference>
<sequence>MGKSAKFYKRPTKKEKLGLSSNSVQIRTAIKLSKFNQPEKPAILKHEPPTTLASSSNQVHSLIEDVQEEDEEMEIEGAVKKKRNGLKSKVSKQSKDLSSSTAPKDYVDLYDLPDRRKKGKVSKQLGK</sequence>
<name>A0A9P6T6Q4_9BASI</name>
<organism evidence="2 3">
    <name type="scientific">Cronartium quercuum f. sp. fusiforme G11</name>
    <dbReference type="NCBI Taxonomy" id="708437"/>
    <lineage>
        <taxon>Eukaryota</taxon>
        <taxon>Fungi</taxon>
        <taxon>Dikarya</taxon>
        <taxon>Basidiomycota</taxon>
        <taxon>Pucciniomycotina</taxon>
        <taxon>Pucciniomycetes</taxon>
        <taxon>Pucciniales</taxon>
        <taxon>Coleosporiaceae</taxon>
        <taxon>Cronartium</taxon>
    </lineage>
</organism>
<comment type="caution">
    <text evidence="2">The sequence shown here is derived from an EMBL/GenBank/DDBJ whole genome shotgun (WGS) entry which is preliminary data.</text>
</comment>
<dbReference type="AlphaFoldDB" id="A0A9P6T6Q4"/>
<feature type="region of interest" description="Disordered" evidence="1">
    <location>
        <begin position="1"/>
        <end position="20"/>
    </location>
</feature>
<dbReference type="OrthoDB" id="2274292at2759"/>
<feature type="compositionally biased region" description="Polar residues" evidence="1">
    <location>
        <begin position="51"/>
        <end position="60"/>
    </location>
</feature>
<evidence type="ECO:0000256" key="1">
    <source>
        <dbReference type="SAM" id="MobiDB-lite"/>
    </source>
</evidence>
<feature type="compositionally biased region" description="Basic residues" evidence="1">
    <location>
        <begin position="115"/>
        <end position="127"/>
    </location>
</feature>
<evidence type="ECO:0000313" key="3">
    <source>
        <dbReference type="Proteomes" id="UP000886653"/>
    </source>
</evidence>
<accession>A0A9P6T6Q4</accession>
<feature type="region of interest" description="Disordered" evidence="1">
    <location>
        <begin position="36"/>
        <end position="127"/>
    </location>
</feature>
<keyword evidence="3" id="KW-1185">Reference proteome</keyword>
<feature type="compositionally biased region" description="Basic residues" evidence="1">
    <location>
        <begin position="80"/>
        <end position="92"/>
    </location>
</feature>
<protein>
    <submittedName>
        <fullName evidence="2">Uncharacterized protein</fullName>
    </submittedName>
</protein>